<accession>A0ABP9YBL3</accession>
<evidence type="ECO:0000313" key="3">
    <source>
        <dbReference type="Proteomes" id="UP001476247"/>
    </source>
</evidence>
<reference evidence="2 3" key="1">
    <citation type="submission" date="2024-04" db="EMBL/GenBank/DDBJ databases">
        <title>genome sequences of Mucor flavus KT1a and Helicostylum pulchrum KT1b strains isolation_sourced from the surface of a dry-aged beef.</title>
        <authorList>
            <person name="Toyotome T."/>
            <person name="Hosono M."/>
            <person name="Torimaru M."/>
            <person name="Fukuda K."/>
            <person name="Mikami N."/>
        </authorList>
    </citation>
    <scope>NUCLEOTIDE SEQUENCE [LARGE SCALE GENOMIC DNA]</scope>
    <source>
        <strain evidence="2 3">KT1b</strain>
    </source>
</reference>
<name>A0ABP9YBL3_9FUNG</name>
<feature type="transmembrane region" description="Helical" evidence="1">
    <location>
        <begin position="189"/>
        <end position="206"/>
    </location>
</feature>
<keyword evidence="1" id="KW-1133">Transmembrane helix</keyword>
<keyword evidence="3" id="KW-1185">Reference proteome</keyword>
<keyword evidence="1" id="KW-0472">Membrane</keyword>
<keyword evidence="1" id="KW-0812">Transmembrane</keyword>
<gene>
    <name evidence="2" type="ORF">HPULCUR_009837</name>
</gene>
<sequence>MSTPKILDLNEMYKYVYLEKIARPGFCLDGPRPTVFTRNETMICGLKNIDMAEDCLEYERSHFGDFVNGTLILPCEHSAGYSRIVTNFVPEVESGSNYQSPNFIIRLQYKEKIVQPGFCIGNGATVFTKNETMICGLRYIDLEEDCLEYKFISPGYSVIGAFILPCEHIVNQHLIVMAPPESGSNYQSPNFNILFISMMLLFIFYFKR</sequence>
<comment type="caution">
    <text evidence="2">The sequence shown here is derived from an EMBL/GenBank/DDBJ whole genome shotgun (WGS) entry which is preliminary data.</text>
</comment>
<evidence type="ECO:0008006" key="4">
    <source>
        <dbReference type="Google" id="ProtNLM"/>
    </source>
</evidence>
<proteinExistence type="predicted"/>
<organism evidence="2 3">
    <name type="scientific">Helicostylum pulchrum</name>
    <dbReference type="NCBI Taxonomy" id="562976"/>
    <lineage>
        <taxon>Eukaryota</taxon>
        <taxon>Fungi</taxon>
        <taxon>Fungi incertae sedis</taxon>
        <taxon>Mucoromycota</taxon>
        <taxon>Mucoromycotina</taxon>
        <taxon>Mucoromycetes</taxon>
        <taxon>Mucorales</taxon>
        <taxon>Mucorineae</taxon>
        <taxon>Mucoraceae</taxon>
        <taxon>Helicostylum</taxon>
    </lineage>
</organism>
<dbReference type="Proteomes" id="UP001476247">
    <property type="component" value="Unassembled WGS sequence"/>
</dbReference>
<evidence type="ECO:0000313" key="2">
    <source>
        <dbReference type="EMBL" id="GAA5804349.1"/>
    </source>
</evidence>
<evidence type="ECO:0000256" key="1">
    <source>
        <dbReference type="SAM" id="Phobius"/>
    </source>
</evidence>
<dbReference type="EMBL" id="BAABUJ010000034">
    <property type="protein sequence ID" value="GAA5804349.1"/>
    <property type="molecule type" value="Genomic_DNA"/>
</dbReference>
<protein>
    <recommendedName>
        <fullName evidence="4">6-Cys domain-containing protein</fullName>
    </recommendedName>
</protein>